<proteinExistence type="predicted"/>
<dbReference type="Proteomes" id="UP001221208">
    <property type="component" value="Unassembled WGS sequence"/>
</dbReference>
<protein>
    <submittedName>
        <fullName evidence="1">Uncharacterized protein</fullName>
    </submittedName>
</protein>
<accession>A0ABT5JXE2</accession>
<keyword evidence="2" id="KW-1185">Reference proteome</keyword>
<reference evidence="1 2" key="1">
    <citation type="submission" date="2022-10" db="EMBL/GenBank/DDBJ databases">
        <title>Janthinobacterium sp. hw3 Genome sequencing.</title>
        <authorList>
            <person name="Park S."/>
        </authorList>
    </citation>
    <scope>NUCLEOTIDE SEQUENCE [LARGE SCALE GENOMIC DNA]</scope>
    <source>
        <strain evidence="2">hw3</strain>
    </source>
</reference>
<sequence>MPEELYDYCGHAIKIVLIEDDEGEWTAAYSIDGDTTHEMRTKPKKSRGLMLAEARTAAQRHADALKR</sequence>
<dbReference type="EMBL" id="JAQQXR010000001">
    <property type="protein sequence ID" value="MDC8756820.1"/>
    <property type="molecule type" value="Genomic_DNA"/>
</dbReference>
<organism evidence="1 2">
    <name type="scientific">Janthinobacterium fluminis</name>
    <dbReference type="NCBI Taxonomy" id="2987524"/>
    <lineage>
        <taxon>Bacteria</taxon>
        <taxon>Pseudomonadati</taxon>
        <taxon>Pseudomonadota</taxon>
        <taxon>Betaproteobacteria</taxon>
        <taxon>Burkholderiales</taxon>
        <taxon>Oxalobacteraceae</taxon>
        <taxon>Janthinobacterium</taxon>
    </lineage>
</organism>
<evidence type="ECO:0000313" key="2">
    <source>
        <dbReference type="Proteomes" id="UP001221208"/>
    </source>
</evidence>
<evidence type="ECO:0000313" key="1">
    <source>
        <dbReference type="EMBL" id="MDC8756820.1"/>
    </source>
</evidence>
<dbReference type="RefSeq" id="WP_273669463.1">
    <property type="nucleotide sequence ID" value="NZ_JAQQXR010000001.1"/>
</dbReference>
<name>A0ABT5JXE2_9BURK</name>
<gene>
    <name evidence="1" type="ORF">OIK44_04370</name>
</gene>
<comment type="caution">
    <text evidence="1">The sequence shown here is derived from an EMBL/GenBank/DDBJ whole genome shotgun (WGS) entry which is preliminary data.</text>
</comment>